<dbReference type="Proteomes" id="UP001152622">
    <property type="component" value="Chromosome 21"/>
</dbReference>
<dbReference type="GO" id="GO:0003700">
    <property type="term" value="F:DNA-binding transcription factor activity"/>
    <property type="evidence" value="ECO:0007669"/>
    <property type="project" value="InterPro"/>
</dbReference>
<evidence type="ECO:0000256" key="1">
    <source>
        <dbReference type="ARBA" id="ARBA00023163"/>
    </source>
</evidence>
<reference evidence="3" key="1">
    <citation type="journal article" date="2023" name="Science">
        <title>Genome structures resolve the early diversification of teleost fishes.</title>
        <authorList>
            <person name="Parey E."/>
            <person name="Louis A."/>
            <person name="Montfort J."/>
            <person name="Bouchez O."/>
            <person name="Roques C."/>
            <person name="Iampietro C."/>
            <person name="Lluch J."/>
            <person name="Castinel A."/>
            <person name="Donnadieu C."/>
            <person name="Desvignes T."/>
            <person name="Floi Bucao C."/>
            <person name="Jouanno E."/>
            <person name="Wen M."/>
            <person name="Mejri S."/>
            <person name="Dirks R."/>
            <person name="Jansen H."/>
            <person name="Henkel C."/>
            <person name="Chen W.J."/>
            <person name="Zahm M."/>
            <person name="Cabau C."/>
            <person name="Klopp C."/>
            <person name="Thompson A.W."/>
            <person name="Robinson-Rechavi M."/>
            <person name="Braasch I."/>
            <person name="Lecointre G."/>
            <person name="Bobe J."/>
            <person name="Postlethwait J.H."/>
            <person name="Berthelot C."/>
            <person name="Roest Crollius H."/>
            <person name="Guiguen Y."/>
        </authorList>
    </citation>
    <scope>NUCLEOTIDE SEQUENCE</scope>
    <source>
        <strain evidence="3">WJC10195</strain>
    </source>
</reference>
<evidence type="ECO:0000313" key="3">
    <source>
        <dbReference type="EMBL" id="KAJ8334405.1"/>
    </source>
</evidence>
<feature type="compositionally biased region" description="Polar residues" evidence="2">
    <location>
        <begin position="86"/>
        <end position="106"/>
    </location>
</feature>
<proteinExistence type="predicted"/>
<sequence length="289" mass="30471">MGYRKVKLLPVCSDSPLIDHPRRCGSASLQVRADMDTELSHGEYGCTGSGLGLRARRCRPDDAPQPGHHSAEEEPCRSARAPKGGSPTQTATDSDRNGPTFNNQVQQMKIPPFCLSSLGNTKGKMEECGEMSPAHGPAHTPVPSQATLPHTQLMLAGSQLAGLTALLPAQQQLLLQQAQAQLLAAAVQQSSAAHAAQAAQAAAAANQQQQQLQAAQSQSKPDAAQEQAPAPPQLTLSQPIQLTAQDIQQLLQLQQLVLLPGHPLQSPAQFLLPQAQQGQQGGTLNPLPI</sequence>
<dbReference type="EMBL" id="JAINUF010000021">
    <property type="protein sequence ID" value="KAJ8334405.1"/>
    <property type="molecule type" value="Genomic_DNA"/>
</dbReference>
<protein>
    <submittedName>
        <fullName evidence="3">Uncharacterized protein</fullName>
    </submittedName>
</protein>
<dbReference type="PRINTS" id="PR00029">
    <property type="entry name" value="OCTAMER"/>
</dbReference>
<gene>
    <name evidence="3" type="ORF">SKAU_G00400440</name>
</gene>
<feature type="region of interest" description="Disordered" evidence="2">
    <location>
        <begin position="125"/>
        <end position="145"/>
    </location>
</feature>
<dbReference type="GO" id="GO:0005634">
    <property type="term" value="C:nucleus"/>
    <property type="evidence" value="ECO:0007669"/>
    <property type="project" value="InterPro"/>
</dbReference>
<feature type="compositionally biased region" description="Low complexity" evidence="2">
    <location>
        <begin position="210"/>
        <end position="228"/>
    </location>
</feature>
<feature type="region of interest" description="Disordered" evidence="2">
    <location>
        <begin position="57"/>
        <end position="106"/>
    </location>
</feature>
<evidence type="ECO:0000313" key="4">
    <source>
        <dbReference type="Proteomes" id="UP001152622"/>
    </source>
</evidence>
<name>A0A9Q1E8X6_SYNKA</name>
<feature type="region of interest" description="Disordered" evidence="2">
    <location>
        <begin position="210"/>
        <end position="232"/>
    </location>
</feature>
<dbReference type="AlphaFoldDB" id="A0A9Q1E8X6"/>
<evidence type="ECO:0000256" key="2">
    <source>
        <dbReference type="SAM" id="MobiDB-lite"/>
    </source>
</evidence>
<comment type="caution">
    <text evidence="3">The sequence shown here is derived from an EMBL/GenBank/DDBJ whole genome shotgun (WGS) entry which is preliminary data.</text>
</comment>
<keyword evidence="1" id="KW-0804">Transcription</keyword>
<accession>A0A9Q1E8X6</accession>
<dbReference type="InterPro" id="IPR000972">
    <property type="entry name" value="TF_octamer"/>
</dbReference>
<organism evidence="3 4">
    <name type="scientific">Synaphobranchus kaupii</name>
    <name type="common">Kaup's arrowtooth eel</name>
    <dbReference type="NCBI Taxonomy" id="118154"/>
    <lineage>
        <taxon>Eukaryota</taxon>
        <taxon>Metazoa</taxon>
        <taxon>Chordata</taxon>
        <taxon>Craniata</taxon>
        <taxon>Vertebrata</taxon>
        <taxon>Euteleostomi</taxon>
        <taxon>Actinopterygii</taxon>
        <taxon>Neopterygii</taxon>
        <taxon>Teleostei</taxon>
        <taxon>Anguilliformes</taxon>
        <taxon>Synaphobranchidae</taxon>
        <taxon>Synaphobranchus</taxon>
    </lineage>
</organism>
<keyword evidence="4" id="KW-1185">Reference proteome</keyword>